<dbReference type="GO" id="GO:0051603">
    <property type="term" value="P:proteolysis involved in protein catabolic process"/>
    <property type="evidence" value="ECO:0007669"/>
    <property type="project" value="TreeGrafter"/>
</dbReference>
<comment type="similarity">
    <text evidence="6">Belongs to the peptidase M48 family.</text>
</comment>
<evidence type="ECO:0000256" key="7">
    <source>
        <dbReference type="SAM" id="Phobius"/>
    </source>
</evidence>
<dbReference type="Pfam" id="PF01435">
    <property type="entry name" value="Peptidase_M48"/>
    <property type="match status" value="1"/>
</dbReference>
<organism evidence="9 10">
    <name type="scientific">Cloacibacterium normanense</name>
    <dbReference type="NCBI Taxonomy" id="237258"/>
    <lineage>
        <taxon>Bacteria</taxon>
        <taxon>Pseudomonadati</taxon>
        <taxon>Bacteroidota</taxon>
        <taxon>Flavobacteriia</taxon>
        <taxon>Flavobacteriales</taxon>
        <taxon>Weeksellaceae</taxon>
    </lineage>
</organism>
<dbReference type="Gene3D" id="3.30.2010.10">
    <property type="entry name" value="Metalloproteases ('zincins'), catalytic domain"/>
    <property type="match status" value="1"/>
</dbReference>
<dbReference type="Proteomes" id="UP000095601">
    <property type="component" value="Unassembled WGS sequence"/>
</dbReference>
<evidence type="ECO:0000256" key="4">
    <source>
        <dbReference type="ARBA" id="ARBA00022833"/>
    </source>
</evidence>
<name>A0A1E5UGE6_9FLAO</name>
<evidence type="ECO:0000256" key="5">
    <source>
        <dbReference type="ARBA" id="ARBA00023049"/>
    </source>
</evidence>
<evidence type="ECO:0000256" key="2">
    <source>
        <dbReference type="ARBA" id="ARBA00022723"/>
    </source>
</evidence>
<feature type="transmembrane region" description="Helical" evidence="7">
    <location>
        <begin position="102"/>
        <end position="125"/>
    </location>
</feature>
<dbReference type="EMBL" id="MKGI01000012">
    <property type="protein sequence ID" value="OEL11962.1"/>
    <property type="molecule type" value="Genomic_DNA"/>
</dbReference>
<comment type="caution">
    <text evidence="9">The sequence shown here is derived from an EMBL/GenBank/DDBJ whole genome shotgun (WGS) entry which is preliminary data.</text>
</comment>
<keyword evidence="7" id="KW-1133">Transmembrane helix</keyword>
<keyword evidence="7" id="KW-0472">Membrane</keyword>
<dbReference type="STRING" id="237258.SAMN04489756_1068"/>
<dbReference type="PANTHER" id="PTHR22726:SF1">
    <property type="entry name" value="METALLOENDOPEPTIDASE OMA1, MITOCHONDRIAL"/>
    <property type="match status" value="1"/>
</dbReference>
<gene>
    <name evidence="9" type="ORF">BHF72_1418</name>
</gene>
<dbReference type="RefSeq" id="WP_069797088.1">
    <property type="nucleotide sequence ID" value="NZ_CP034157.1"/>
</dbReference>
<dbReference type="PATRIC" id="fig|237258.4.peg.1372"/>
<dbReference type="InterPro" id="IPR051156">
    <property type="entry name" value="Mito/Outer_Membr_Metalloprot"/>
</dbReference>
<keyword evidence="10" id="KW-1185">Reference proteome</keyword>
<dbReference type="KEGG" id="cnr:EB819_02065"/>
<dbReference type="GO" id="GO:0016020">
    <property type="term" value="C:membrane"/>
    <property type="evidence" value="ECO:0007669"/>
    <property type="project" value="TreeGrafter"/>
</dbReference>
<evidence type="ECO:0000256" key="3">
    <source>
        <dbReference type="ARBA" id="ARBA00022801"/>
    </source>
</evidence>
<evidence type="ECO:0000256" key="1">
    <source>
        <dbReference type="ARBA" id="ARBA00022670"/>
    </source>
</evidence>
<keyword evidence="1 6" id="KW-0645">Protease</keyword>
<evidence type="ECO:0000313" key="10">
    <source>
        <dbReference type="Proteomes" id="UP000095601"/>
    </source>
</evidence>
<dbReference type="InterPro" id="IPR001915">
    <property type="entry name" value="Peptidase_M48"/>
</dbReference>
<sequence length="354" mass="40749">MSFTKAYGKYFDGHTSKPYDVELEIWPEKKISFFYNNRKLNWNFEEVSFEKNSDTLYITRKENHAESLRIDNPYVINLIYQSAKKSRNISWYQNILDLGFKFYAVATVTVVAAIALFYVFVIPWMSERVTEITPVEFDNKIGDSQYNQMESILEIDQKKSRILQEFASNIDFETSRKQTFKVVNDSEVNAYALPNGTILVHSGILDKISNYEQLAALLGHEATHVKERHSVKILSRAISGYIIVSAVTGDVNGIMSTIADNANQLNNLSYSRDFEESSDAGSYQILRKNKINPKGLEELFSILKEKEGLEIPKILSTHPITNDRINFAKKLVHQNEYTSIPHQELEQLFTELKK</sequence>
<evidence type="ECO:0000259" key="8">
    <source>
        <dbReference type="Pfam" id="PF01435"/>
    </source>
</evidence>
<dbReference type="CDD" id="cd07332">
    <property type="entry name" value="M48C_Oma1_like"/>
    <property type="match status" value="1"/>
</dbReference>
<evidence type="ECO:0000256" key="6">
    <source>
        <dbReference type="RuleBase" id="RU003983"/>
    </source>
</evidence>
<dbReference type="PANTHER" id="PTHR22726">
    <property type="entry name" value="METALLOENDOPEPTIDASE OMA1"/>
    <property type="match status" value="1"/>
</dbReference>
<dbReference type="AlphaFoldDB" id="A0A1E5UGE6"/>
<evidence type="ECO:0000313" key="9">
    <source>
        <dbReference type="EMBL" id="OEL11962.1"/>
    </source>
</evidence>
<comment type="cofactor">
    <cofactor evidence="6">
        <name>Zn(2+)</name>
        <dbReference type="ChEBI" id="CHEBI:29105"/>
    </cofactor>
    <text evidence="6">Binds 1 zinc ion per subunit.</text>
</comment>
<keyword evidence="7" id="KW-0812">Transmembrane</keyword>
<accession>A0A1E5UGE6</accession>
<keyword evidence="5 6" id="KW-0482">Metalloprotease</keyword>
<feature type="domain" description="Peptidase M48" evidence="8">
    <location>
        <begin position="160"/>
        <end position="330"/>
    </location>
</feature>
<protein>
    <submittedName>
        <fullName evidence="9">Peptidase M48 family protein</fullName>
    </submittedName>
</protein>
<dbReference type="GO" id="GO:0004222">
    <property type="term" value="F:metalloendopeptidase activity"/>
    <property type="evidence" value="ECO:0007669"/>
    <property type="project" value="InterPro"/>
</dbReference>
<keyword evidence="4 6" id="KW-0862">Zinc</keyword>
<dbReference type="OrthoDB" id="9810445at2"/>
<proteinExistence type="inferred from homology"/>
<dbReference type="GO" id="GO:0046872">
    <property type="term" value="F:metal ion binding"/>
    <property type="evidence" value="ECO:0007669"/>
    <property type="project" value="UniProtKB-KW"/>
</dbReference>
<reference evidence="9 10" key="1">
    <citation type="submission" date="2016-09" db="EMBL/GenBank/DDBJ databases">
        <authorList>
            <person name="Capua I."/>
            <person name="De Benedictis P."/>
            <person name="Joannis T."/>
            <person name="Lombin L.H."/>
            <person name="Cattoli G."/>
        </authorList>
    </citation>
    <scope>NUCLEOTIDE SEQUENCE [LARGE SCALE GENOMIC DNA]</scope>
    <source>
        <strain evidence="9 10">NRS-1</strain>
    </source>
</reference>
<keyword evidence="2" id="KW-0479">Metal-binding</keyword>
<keyword evidence="3 6" id="KW-0378">Hydrolase</keyword>